<evidence type="ECO:0000313" key="2">
    <source>
        <dbReference type="EMBL" id="OEH83629.1"/>
    </source>
</evidence>
<keyword evidence="1" id="KW-0812">Transmembrane</keyword>
<gene>
    <name evidence="2" type="ORF">BCR26_09130</name>
</gene>
<keyword evidence="3" id="KW-1185">Reference proteome</keyword>
<sequence>MFRQKKRYTIDELNAYKVAYGKPIANVDYTVNILVPSLVGGAVVFLLLHNFWVVLPVCLVYGLYGYRILLPKNVQRFYLHQAFDQRNKFLNNLVQLLTDPSLSWFRALSMASERCSGEFRDDLDQLLVHLQEASTEEIPLHFAAFTERYTSDVVFVLFMEQVETIALEGRTNIDMIRDLKTYHNQLREERKGFMQRKKRVADQIVLYFFLSCAIILGLHVYPLGLAQYVSSFAQSPVGWITCGVYMVVITVVFHKGFACYYDDEIMEVTF</sequence>
<dbReference type="RefSeq" id="WP_069697502.1">
    <property type="nucleotide sequence ID" value="NZ_JAGGMA010000012.1"/>
</dbReference>
<evidence type="ECO:0000313" key="3">
    <source>
        <dbReference type="Proteomes" id="UP000095256"/>
    </source>
</evidence>
<evidence type="ECO:0008006" key="4">
    <source>
        <dbReference type="Google" id="ProtNLM"/>
    </source>
</evidence>
<reference evidence="2 3" key="1">
    <citation type="submission" date="2016-09" db="EMBL/GenBank/DDBJ databases">
        <authorList>
            <person name="Capua I."/>
            <person name="De Benedictis P."/>
            <person name="Joannis T."/>
            <person name="Lombin L.H."/>
            <person name="Cattoli G."/>
        </authorList>
    </citation>
    <scope>NUCLEOTIDE SEQUENCE [LARGE SCALE GENOMIC DNA]</scope>
    <source>
        <strain evidence="2 3">LMG 25899</strain>
    </source>
</reference>
<proteinExistence type="predicted"/>
<protein>
    <recommendedName>
        <fullName evidence="4">Type II secretion system protein GspF domain-containing protein</fullName>
    </recommendedName>
</protein>
<feature type="transmembrane region" description="Helical" evidence="1">
    <location>
        <begin position="29"/>
        <end position="47"/>
    </location>
</feature>
<keyword evidence="1" id="KW-1133">Transmembrane helix</keyword>
<feature type="transmembrane region" description="Helical" evidence="1">
    <location>
        <begin position="53"/>
        <end position="70"/>
    </location>
</feature>
<keyword evidence="1" id="KW-0472">Membrane</keyword>
<dbReference type="AlphaFoldDB" id="A0A1E5L135"/>
<name>A0A1E5L135_9ENTE</name>
<dbReference type="STRING" id="762845.BCR26_09130"/>
<feature type="transmembrane region" description="Helical" evidence="1">
    <location>
        <begin position="204"/>
        <end position="224"/>
    </location>
</feature>
<organism evidence="2 3">
    <name type="scientific">Enterococcus rivorum</name>
    <dbReference type="NCBI Taxonomy" id="762845"/>
    <lineage>
        <taxon>Bacteria</taxon>
        <taxon>Bacillati</taxon>
        <taxon>Bacillota</taxon>
        <taxon>Bacilli</taxon>
        <taxon>Lactobacillales</taxon>
        <taxon>Enterococcaceae</taxon>
        <taxon>Enterococcus</taxon>
    </lineage>
</organism>
<evidence type="ECO:0000256" key="1">
    <source>
        <dbReference type="SAM" id="Phobius"/>
    </source>
</evidence>
<feature type="transmembrane region" description="Helical" evidence="1">
    <location>
        <begin position="236"/>
        <end position="253"/>
    </location>
</feature>
<dbReference type="EMBL" id="MIEK01000005">
    <property type="protein sequence ID" value="OEH83629.1"/>
    <property type="molecule type" value="Genomic_DNA"/>
</dbReference>
<dbReference type="Proteomes" id="UP000095256">
    <property type="component" value="Unassembled WGS sequence"/>
</dbReference>
<accession>A0A1E5L135</accession>
<dbReference type="OrthoDB" id="2806681at2"/>
<comment type="caution">
    <text evidence="2">The sequence shown here is derived from an EMBL/GenBank/DDBJ whole genome shotgun (WGS) entry which is preliminary data.</text>
</comment>